<dbReference type="Proteomes" id="UP000295620">
    <property type="component" value="Unassembled WGS sequence"/>
</dbReference>
<dbReference type="RefSeq" id="WP_133575562.1">
    <property type="nucleotide sequence ID" value="NZ_SNYC01000004.1"/>
</dbReference>
<dbReference type="AlphaFoldDB" id="A0A4R6SXQ1"/>
<gene>
    <name evidence="1" type="ORF">ATK78_1637</name>
</gene>
<dbReference type="EMBL" id="SNYC01000004">
    <property type="protein sequence ID" value="TDQ09482.1"/>
    <property type="molecule type" value="Genomic_DNA"/>
</dbReference>
<proteinExistence type="predicted"/>
<accession>A0A4R6SXQ1</accession>
<comment type="caution">
    <text evidence="1">The sequence shown here is derived from an EMBL/GenBank/DDBJ whole genome shotgun (WGS) entry which is preliminary data.</text>
</comment>
<dbReference type="OrthoDB" id="659320at2"/>
<dbReference type="Pfam" id="PF14106">
    <property type="entry name" value="DUF4279"/>
    <property type="match status" value="1"/>
</dbReference>
<reference evidence="1 2" key="1">
    <citation type="submission" date="2019-03" db="EMBL/GenBank/DDBJ databases">
        <title>Genomic Encyclopedia of Archaeal and Bacterial Type Strains, Phase II (KMG-II): from individual species to whole genera.</title>
        <authorList>
            <person name="Goeker M."/>
        </authorList>
    </citation>
    <scope>NUCLEOTIDE SEQUENCE [LARGE SCALE GENOMIC DNA]</scope>
    <source>
        <strain evidence="1 2">DSM 19035</strain>
    </source>
</reference>
<keyword evidence="2" id="KW-1185">Reference proteome</keyword>
<protein>
    <submittedName>
        <fullName evidence="1">Uncharacterized protein DUF4279</fullName>
    </submittedName>
</protein>
<sequence length="221" mass="25403">MSDKEITDLIDKELKEKTLGVTEQYLKIHSPVYLDGKLKIERIDREKENGIVIAYLPVDGEVFFFKVYIDTHNKEIFNINTEPYNRVYFRASSETLSLAELKSMCNLIATDGRNKGDLKGITKKAEYKYSYVTYLPNPEPDDFSCKLKKLLDYLEQDKEGIKWFVEEANGYIQVAMNIHNANGMIGGPSINRETIKRMSDLGLGIDFDLYLEGKSFLDDVL</sequence>
<evidence type="ECO:0000313" key="1">
    <source>
        <dbReference type="EMBL" id="TDQ09482.1"/>
    </source>
</evidence>
<dbReference type="InterPro" id="IPR025459">
    <property type="entry name" value="DUF4279"/>
</dbReference>
<organism evidence="1 2">
    <name type="scientific">Pedobacter metabolipauper</name>
    <dbReference type="NCBI Taxonomy" id="425513"/>
    <lineage>
        <taxon>Bacteria</taxon>
        <taxon>Pseudomonadati</taxon>
        <taxon>Bacteroidota</taxon>
        <taxon>Sphingobacteriia</taxon>
        <taxon>Sphingobacteriales</taxon>
        <taxon>Sphingobacteriaceae</taxon>
        <taxon>Pedobacter</taxon>
    </lineage>
</organism>
<name>A0A4R6SXQ1_9SPHI</name>
<evidence type="ECO:0000313" key="2">
    <source>
        <dbReference type="Proteomes" id="UP000295620"/>
    </source>
</evidence>